<keyword evidence="3" id="KW-1185">Reference proteome</keyword>
<reference evidence="2 3" key="1">
    <citation type="submission" date="2019-03" db="EMBL/GenBank/DDBJ databases">
        <title>First draft genome of Liparis tanakae, snailfish: a comprehensive survey of snailfish specific genes.</title>
        <authorList>
            <person name="Kim W."/>
            <person name="Song I."/>
            <person name="Jeong J.-H."/>
            <person name="Kim D."/>
            <person name="Kim S."/>
            <person name="Ryu S."/>
            <person name="Song J.Y."/>
            <person name="Lee S.K."/>
        </authorList>
    </citation>
    <scope>NUCLEOTIDE SEQUENCE [LARGE SCALE GENOMIC DNA]</scope>
    <source>
        <tissue evidence="2">Muscle</tissue>
    </source>
</reference>
<dbReference type="EMBL" id="SRLO01000039">
    <property type="protein sequence ID" value="TNN82434.1"/>
    <property type="molecule type" value="Genomic_DNA"/>
</dbReference>
<proteinExistence type="predicted"/>
<protein>
    <submittedName>
        <fullName evidence="2">Uncharacterized protein</fullName>
    </submittedName>
</protein>
<sequence>MRNEQRRCCRQWKTNGANNIKMSTRPLAAIAPPRSSPIKPVHSGRLPTASVGLLGPQRVPGPSPRIKPEALVVALLLLDLIPLHCQSHWWADGEERRRDNGLNKKNTARQGPPVSRLGRCRWEVKKLPGGSRALFGCDCSRQDEVSTDKVRPLMDGQSRELDSLRDGSNLKPRSSPSKGQGGTLSATRGDALAPIHYPFIRAAKDV</sequence>
<organism evidence="2 3">
    <name type="scientific">Liparis tanakae</name>
    <name type="common">Tanaka's snailfish</name>
    <dbReference type="NCBI Taxonomy" id="230148"/>
    <lineage>
        <taxon>Eukaryota</taxon>
        <taxon>Metazoa</taxon>
        <taxon>Chordata</taxon>
        <taxon>Craniata</taxon>
        <taxon>Vertebrata</taxon>
        <taxon>Euteleostomi</taxon>
        <taxon>Actinopterygii</taxon>
        <taxon>Neopterygii</taxon>
        <taxon>Teleostei</taxon>
        <taxon>Neoteleostei</taxon>
        <taxon>Acanthomorphata</taxon>
        <taxon>Eupercaria</taxon>
        <taxon>Perciformes</taxon>
        <taxon>Cottioidei</taxon>
        <taxon>Cottales</taxon>
        <taxon>Liparidae</taxon>
        <taxon>Liparis</taxon>
    </lineage>
</organism>
<evidence type="ECO:0000313" key="2">
    <source>
        <dbReference type="EMBL" id="TNN82434.1"/>
    </source>
</evidence>
<feature type="region of interest" description="Disordered" evidence="1">
    <location>
        <begin position="146"/>
        <end position="190"/>
    </location>
</feature>
<accession>A0A4Z2IY35</accession>
<evidence type="ECO:0000256" key="1">
    <source>
        <dbReference type="SAM" id="MobiDB-lite"/>
    </source>
</evidence>
<name>A0A4Z2IY35_9TELE</name>
<feature type="compositionally biased region" description="Basic and acidic residues" evidence="1">
    <location>
        <begin position="146"/>
        <end position="165"/>
    </location>
</feature>
<comment type="caution">
    <text evidence="2">The sequence shown here is derived from an EMBL/GenBank/DDBJ whole genome shotgun (WGS) entry which is preliminary data.</text>
</comment>
<evidence type="ECO:0000313" key="3">
    <source>
        <dbReference type="Proteomes" id="UP000314294"/>
    </source>
</evidence>
<dbReference type="Proteomes" id="UP000314294">
    <property type="component" value="Unassembled WGS sequence"/>
</dbReference>
<dbReference type="AlphaFoldDB" id="A0A4Z2IY35"/>
<feature type="compositionally biased region" description="Polar residues" evidence="1">
    <location>
        <begin position="171"/>
        <end position="186"/>
    </location>
</feature>
<gene>
    <name evidence="2" type="ORF">EYF80_007269</name>
</gene>